<dbReference type="InterPro" id="IPR006102">
    <property type="entry name" value="Ig-like_GH2"/>
</dbReference>
<evidence type="ECO:0000256" key="2">
    <source>
        <dbReference type="ARBA" id="ARBA00022801"/>
    </source>
</evidence>
<dbReference type="PANTHER" id="PTHR42732">
    <property type="entry name" value="BETA-GALACTOSIDASE"/>
    <property type="match status" value="1"/>
</dbReference>
<feature type="domain" description="Glycoside hydrolase family 2 catalytic" evidence="5">
    <location>
        <begin position="273"/>
        <end position="559"/>
    </location>
</feature>
<dbReference type="InterPro" id="IPR008979">
    <property type="entry name" value="Galactose-bd-like_sf"/>
</dbReference>
<evidence type="ECO:0000259" key="6">
    <source>
        <dbReference type="Pfam" id="PF02837"/>
    </source>
</evidence>
<dbReference type="SUPFAM" id="SSF49303">
    <property type="entry name" value="beta-Galactosidase/glucuronidase domain"/>
    <property type="match status" value="1"/>
</dbReference>
<dbReference type="PANTHER" id="PTHR42732:SF1">
    <property type="entry name" value="BETA-MANNOSIDASE"/>
    <property type="match status" value="1"/>
</dbReference>
<dbReference type="Gene3D" id="3.20.20.80">
    <property type="entry name" value="Glycosidases"/>
    <property type="match status" value="1"/>
</dbReference>
<dbReference type="Proteomes" id="UP000245845">
    <property type="component" value="Unassembled WGS sequence"/>
</dbReference>
<dbReference type="SUPFAM" id="SSF49785">
    <property type="entry name" value="Galactose-binding domain-like"/>
    <property type="match status" value="1"/>
</dbReference>
<name>A0A2Y9BNL5_9FIRM</name>
<comment type="caution">
    <text evidence="7">The sequence shown here is derived from an EMBL/GenBank/DDBJ whole genome shotgun (WGS) entry which is preliminary data.</text>
</comment>
<dbReference type="InterPro" id="IPR017853">
    <property type="entry name" value="GH"/>
</dbReference>
<evidence type="ECO:0000256" key="3">
    <source>
        <dbReference type="ARBA" id="ARBA00023295"/>
    </source>
</evidence>
<comment type="similarity">
    <text evidence="1">Belongs to the glycosyl hydrolase 2 family.</text>
</comment>
<dbReference type="GO" id="GO:0005975">
    <property type="term" value="P:carbohydrate metabolic process"/>
    <property type="evidence" value="ECO:0007669"/>
    <property type="project" value="InterPro"/>
</dbReference>
<protein>
    <submittedName>
        <fullName evidence="7">Beta-galactosidase</fullName>
    </submittedName>
</protein>
<dbReference type="InterPro" id="IPR006104">
    <property type="entry name" value="Glyco_hydro_2_N"/>
</dbReference>
<keyword evidence="2" id="KW-0378">Hydrolase</keyword>
<dbReference type="SUPFAM" id="SSF51445">
    <property type="entry name" value="(Trans)glycosidases"/>
    <property type="match status" value="1"/>
</dbReference>
<keyword evidence="8" id="KW-1185">Reference proteome</keyword>
<dbReference type="Gene3D" id="2.60.120.260">
    <property type="entry name" value="Galactose-binding domain-like"/>
    <property type="match status" value="1"/>
</dbReference>
<dbReference type="PRINTS" id="PR00132">
    <property type="entry name" value="GLHYDRLASE2"/>
</dbReference>
<dbReference type="AlphaFoldDB" id="A0A2Y9BNL5"/>
<gene>
    <name evidence="7" type="ORF">A8806_11831</name>
</gene>
<dbReference type="InterPro" id="IPR006103">
    <property type="entry name" value="Glyco_hydro_2_cat"/>
</dbReference>
<proteinExistence type="inferred from homology"/>
<dbReference type="GO" id="GO:0004553">
    <property type="term" value="F:hydrolase activity, hydrolyzing O-glycosyl compounds"/>
    <property type="evidence" value="ECO:0007669"/>
    <property type="project" value="InterPro"/>
</dbReference>
<dbReference type="InterPro" id="IPR006101">
    <property type="entry name" value="Glyco_hydro_2"/>
</dbReference>
<dbReference type="RefSeq" id="WP_242996238.1">
    <property type="nucleotide sequence ID" value="NZ_BAAACK010000010.1"/>
</dbReference>
<dbReference type="Pfam" id="PF02836">
    <property type="entry name" value="Glyco_hydro_2_C"/>
    <property type="match status" value="1"/>
</dbReference>
<evidence type="ECO:0000313" key="7">
    <source>
        <dbReference type="EMBL" id="PWJ22576.1"/>
    </source>
</evidence>
<dbReference type="InterPro" id="IPR036156">
    <property type="entry name" value="Beta-gal/glucu_dom_sf"/>
</dbReference>
<dbReference type="Pfam" id="PF02837">
    <property type="entry name" value="Glyco_hydro_2_N"/>
    <property type="match status" value="1"/>
</dbReference>
<sequence>MQNKSKKGKTYMRNKILILENWKFIKDKANIENVVRADGENINLPHTWNAIDGQDGGNDYYRGSCWYVKELGKLEISDEEVWLEFEGVSMSADVYVNGLHMGHHEGGYSTFRINISDVLDDKNVIAVCVDNSYTKSIYPQKADFTFYGGIYRNVSLITVPKSHFALSHFGGCGIKATPKIKEGEKDAVLYLEAWTENAEDGSKIIFQLESVGEVEAEIRQNYASAILQVPDVHLWNGKKDPYLYNVHAKLEKTGDAVSVRIGFRSYRVDSETGFYLNGKPYRLCGVSRHQDSKGAGNALTPKMHREDMEMIEEIGANTIRLAHYQHDSYFYDLCDEAGMVVWAEIPYITEHMPEGEANTVSQMTELVIQNYHHPSVFFWGLSNEITTTGGVTDGLVENHKKLNELCHQLDDTRMTTMANVFMLEMESEVLSIPDIRSYNLYYGWYLGDMEENDRWFDEFHSKHPDMAIGLSEYGADALTCYQTSSPEKGDYTETYQALYHEHMLKMWSERPYIWAMHVWNMFDFAADGRADGGEPGVNHKGLVTFDRKVRKDAFYIYKAYLSDEPFIHICGSRYIDRNEKITEVKVYSNQSQITLIVDGKILDKKSGDKVFRFSVPLSGEHEIEAKSGGLSDHIRIRRVDSPNLNYVKEKEKVTNWFDREDMQIREGYFSIKDTVADVKAVPEAALLLEKIQEKAVEAYGDVAKNVTMPESIQKQMEAMPVEATLRQAGEAVTVEMIIELNRELNKIKK</sequence>
<reference evidence="7 8" key="1">
    <citation type="submission" date="2018-05" db="EMBL/GenBank/DDBJ databases">
        <title>The Hungate 1000. A catalogue of reference genomes from the rumen microbiome.</title>
        <authorList>
            <person name="Kelly W."/>
        </authorList>
    </citation>
    <scope>NUCLEOTIDE SEQUENCE [LARGE SCALE GENOMIC DNA]</scope>
    <source>
        <strain evidence="7 8">NLAE-zl-C242</strain>
    </source>
</reference>
<dbReference type="Pfam" id="PF00703">
    <property type="entry name" value="Glyco_hydro_2"/>
    <property type="match status" value="1"/>
</dbReference>
<dbReference type="InterPro" id="IPR013783">
    <property type="entry name" value="Ig-like_fold"/>
</dbReference>
<evidence type="ECO:0000313" key="8">
    <source>
        <dbReference type="Proteomes" id="UP000245845"/>
    </source>
</evidence>
<feature type="domain" description="Glycosyl hydrolases family 2 sugar binding" evidence="6">
    <location>
        <begin position="62"/>
        <end position="160"/>
    </location>
</feature>
<evidence type="ECO:0000256" key="1">
    <source>
        <dbReference type="ARBA" id="ARBA00007401"/>
    </source>
</evidence>
<accession>A0A2Y9BNL5</accession>
<dbReference type="InterPro" id="IPR051913">
    <property type="entry name" value="GH2_Domain-Containing"/>
</dbReference>
<feature type="domain" description="Glycoside hydrolase family 2 immunoglobulin-like beta-sandwich" evidence="4">
    <location>
        <begin position="209"/>
        <end position="264"/>
    </location>
</feature>
<dbReference type="Gene3D" id="2.60.40.10">
    <property type="entry name" value="Immunoglobulins"/>
    <property type="match status" value="2"/>
</dbReference>
<keyword evidence="3" id="KW-0326">Glycosidase</keyword>
<evidence type="ECO:0000259" key="4">
    <source>
        <dbReference type="Pfam" id="PF00703"/>
    </source>
</evidence>
<evidence type="ECO:0000259" key="5">
    <source>
        <dbReference type="Pfam" id="PF02836"/>
    </source>
</evidence>
<organism evidence="7 8">
    <name type="scientific">Faecalicatena orotica</name>
    <dbReference type="NCBI Taxonomy" id="1544"/>
    <lineage>
        <taxon>Bacteria</taxon>
        <taxon>Bacillati</taxon>
        <taxon>Bacillota</taxon>
        <taxon>Clostridia</taxon>
        <taxon>Lachnospirales</taxon>
        <taxon>Lachnospiraceae</taxon>
        <taxon>Faecalicatena</taxon>
    </lineage>
</organism>
<dbReference type="EMBL" id="QGDL01000018">
    <property type="protein sequence ID" value="PWJ22576.1"/>
    <property type="molecule type" value="Genomic_DNA"/>
</dbReference>